<dbReference type="InterPro" id="IPR003711">
    <property type="entry name" value="CarD-like/TRCF_RID"/>
</dbReference>
<evidence type="ECO:0000256" key="1">
    <source>
        <dbReference type="ARBA" id="ARBA00022490"/>
    </source>
</evidence>
<feature type="domain" description="Helicase C-terminal" evidence="12">
    <location>
        <begin position="716"/>
        <end position="882"/>
    </location>
</feature>
<dbReference type="Gene3D" id="3.30.2060.10">
    <property type="entry name" value="Penicillin-binding protein 1b domain"/>
    <property type="match status" value="1"/>
</dbReference>
<evidence type="ECO:0000256" key="10">
    <source>
        <dbReference type="SAM" id="Coils"/>
    </source>
</evidence>
<dbReference type="SUPFAM" id="SSF141259">
    <property type="entry name" value="CarD-like"/>
    <property type="match status" value="1"/>
</dbReference>
<dbReference type="Gene3D" id="3.40.50.11180">
    <property type="match status" value="1"/>
</dbReference>
<dbReference type="SMART" id="SM00982">
    <property type="entry name" value="TRCF"/>
    <property type="match status" value="1"/>
</dbReference>
<keyword evidence="6 9" id="KW-0067">ATP-binding</keyword>
<organism evidence="13 14">
    <name type="scientific">Leptotrichia wadei</name>
    <dbReference type="NCBI Taxonomy" id="157687"/>
    <lineage>
        <taxon>Bacteria</taxon>
        <taxon>Fusobacteriati</taxon>
        <taxon>Fusobacteriota</taxon>
        <taxon>Fusobacteriia</taxon>
        <taxon>Fusobacteriales</taxon>
        <taxon>Leptotrichiaceae</taxon>
        <taxon>Leptotrichia</taxon>
    </lineage>
</organism>
<dbReference type="SMART" id="SM01058">
    <property type="entry name" value="CarD_TRCF"/>
    <property type="match status" value="1"/>
</dbReference>
<dbReference type="InterPro" id="IPR011545">
    <property type="entry name" value="DEAD/DEAH_box_helicase_dom"/>
</dbReference>
<evidence type="ECO:0000259" key="11">
    <source>
        <dbReference type="PROSITE" id="PS51192"/>
    </source>
</evidence>
<dbReference type="SMART" id="SM00487">
    <property type="entry name" value="DEXDc"/>
    <property type="match status" value="1"/>
</dbReference>
<dbReference type="InterPro" id="IPR004576">
    <property type="entry name" value="Mfd"/>
</dbReference>
<evidence type="ECO:0000256" key="2">
    <source>
        <dbReference type="ARBA" id="ARBA00022741"/>
    </source>
</evidence>
<dbReference type="NCBIfam" id="TIGR00580">
    <property type="entry name" value="mfd"/>
    <property type="match status" value="1"/>
</dbReference>
<dbReference type="InterPro" id="IPR037235">
    <property type="entry name" value="TRCF-like_C_D7"/>
</dbReference>
<reference evidence="14" key="1">
    <citation type="submission" date="2016-01" db="EMBL/GenBank/DDBJ databases">
        <authorList>
            <person name="Mitreva M."/>
            <person name="Pepin K.H."/>
            <person name="Mihindukulasuriya K.A."/>
            <person name="Fulton R."/>
            <person name="Fronick C."/>
            <person name="O'Laughlin M."/>
            <person name="Miner T."/>
            <person name="Herter B."/>
            <person name="Rosa B.A."/>
            <person name="Cordes M."/>
            <person name="Tomlinson C."/>
            <person name="Wollam A."/>
            <person name="Palsikar V.B."/>
            <person name="Mardis E.R."/>
            <person name="Wilson R.K."/>
        </authorList>
    </citation>
    <scope>NUCLEOTIDE SEQUENCE [LARGE SCALE GENOMIC DNA]</scope>
    <source>
        <strain evidence="14">KA00185</strain>
    </source>
</reference>
<dbReference type="Pfam" id="PF00270">
    <property type="entry name" value="DEAD"/>
    <property type="match status" value="1"/>
</dbReference>
<dbReference type="PROSITE" id="PS51192">
    <property type="entry name" value="HELICASE_ATP_BIND_1"/>
    <property type="match status" value="1"/>
</dbReference>
<dbReference type="Gene3D" id="3.90.1150.50">
    <property type="entry name" value="Transcription-repair-coupling factor, D7 domain"/>
    <property type="match status" value="1"/>
</dbReference>
<keyword evidence="10" id="KW-0175">Coiled coil</keyword>
<keyword evidence="2 9" id="KW-0547">Nucleotide-binding</keyword>
<dbReference type="Proteomes" id="UP000070483">
    <property type="component" value="Unassembled WGS sequence"/>
</dbReference>
<dbReference type="InterPro" id="IPR001650">
    <property type="entry name" value="Helicase_C-like"/>
</dbReference>
<dbReference type="InterPro" id="IPR005118">
    <property type="entry name" value="TRCF_C"/>
</dbReference>
<evidence type="ECO:0000256" key="6">
    <source>
        <dbReference type="ARBA" id="ARBA00022840"/>
    </source>
</evidence>
<feature type="coiled-coil region" evidence="10">
    <location>
        <begin position="479"/>
        <end position="506"/>
    </location>
</feature>
<keyword evidence="8 9" id="KW-0234">DNA repair</keyword>
<dbReference type="GO" id="GO:0016787">
    <property type="term" value="F:hydrolase activity"/>
    <property type="evidence" value="ECO:0007669"/>
    <property type="project" value="UniProtKB-KW"/>
</dbReference>
<dbReference type="Gene3D" id="3.40.50.300">
    <property type="entry name" value="P-loop containing nucleotide triphosphate hydrolases"/>
    <property type="match status" value="2"/>
</dbReference>
<dbReference type="Pfam" id="PF02559">
    <property type="entry name" value="CarD_TRCF_RID"/>
    <property type="match status" value="1"/>
</dbReference>
<dbReference type="Gene3D" id="2.40.10.170">
    <property type="match status" value="1"/>
</dbReference>
<sequence>MERFCMNFNLSFLNKLKNKEKKILQSENNFYRGAIPWFLLCSEKKKIIYISTSNRNLENYHAMLENYYEMSEKQKDILMEKSKTGKKYSKENINKLENKKIIDIFENISQNKEDITGINIRLLDILKNQEKFILFVNLQITLDIFFEKVKFFSFEIGKEYSFTKIVEFLVENGYENSYLIEKKGQYSRRGDILDIFPPDLEHPVRLEFFGDELESIRVFDIDSQISVEKMEEIKIFGNLLSGNNYELIELIDELRTEDVTIVIENEELLDYKMEEFILLDRSREEIYRKRYENLKKKSIFVQTKNFSQEQIETFRDKNRFEKLSKIEDIYIFTNNYEKKMSEYGQILTEKENNLEIEKYELFEGFIFNDTSENPDNKNRKNNFIVLTDRELDGYIYERKKKTTKAIKYKKVNQIIEGDYVIHVQYGVGIYKGIQTMEERDYLKIKYADEDILYIPVEKLDRLEKYVSNDTEPQLFRLGTRGFKRKRKKLEEDIQKFAAELIKIQARRQSQNGFVYQKDTVWQEEFEANFPFEETEDQRNAINDVKKDMESPQIMDRIVCGDVGYGKTEVAMRAAFKAIDNGKQVVMVAPTTVLAEQHFERFKRRFENYPITIENLSRLTKSKSKDILKNLKSGIIDLVIGTHRLLSDDVQFKNLGLLIIDEEQKFGVKAKEKLKSQREKLDVLTLTATPIPRTLNLAMLGIREISIIDTPPTNRLPIITEILDWDEETIKMAILRELSRDGQVFYIYNDVKNMKEKLKELKEMLPDFVKIEFINGQLPPKEIKDKLLRFENGQFDILIASTIIENGIDVGNANTILIENFTGLGLSQVYQLKGRVGRSNRQGYCYLLKTKNITKQGRQKEESMLKVEGIKSGGFQISMEDLKIRGAGEILGDKQHGTIETFGYDLYIKMLNEEIRRQKGEFVEKIENVEIILDERGFIPETYIEKDERLNIYKRFAMLETDSELTDLLDEIRDRFGKIPEQMEKFILSIKLKLFAEKHKIQRILETRNHFELYFLENAQEERAELSEKIEMKKIVKIINSAVLTGKNKKEDIADNFVIMKVKKNEFIKNLKKISH</sequence>
<dbReference type="InterPro" id="IPR027417">
    <property type="entry name" value="P-loop_NTPase"/>
</dbReference>
<protein>
    <recommendedName>
        <fullName evidence="9">Transcription-repair-coupling factor</fullName>
        <shortName evidence="9">TRCF</shortName>
        <ecNumber evidence="9">3.6.4.-</ecNumber>
    </recommendedName>
</protein>
<evidence type="ECO:0000256" key="8">
    <source>
        <dbReference type="ARBA" id="ARBA00023204"/>
    </source>
</evidence>
<proteinExistence type="inferred from homology"/>
<evidence type="ECO:0000256" key="3">
    <source>
        <dbReference type="ARBA" id="ARBA00022763"/>
    </source>
</evidence>
<dbReference type="GO" id="GO:0003678">
    <property type="term" value="F:DNA helicase activity"/>
    <property type="evidence" value="ECO:0007669"/>
    <property type="project" value="TreeGrafter"/>
</dbReference>
<dbReference type="SUPFAM" id="SSF143517">
    <property type="entry name" value="TRCF domain-like"/>
    <property type="match status" value="1"/>
</dbReference>
<dbReference type="GO" id="GO:0003684">
    <property type="term" value="F:damaged DNA binding"/>
    <property type="evidence" value="ECO:0007669"/>
    <property type="project" value="InterPro"/>
</dbReference>
<evidence type="ECO:0000256" key="7">
    <source>
        <dbReference type="ARBA" id="ARBA00023125"/>
    </source>
</evidence>
<evidence type="ECO:0000259" key="12">
    <source>
        <dbReference type="PROSITE" id="PS51194"/>
    </source>
</evidence>
<comment type="similarity">
    <text evidence="9">In the C-terminal section; belongs to the helicase family. RecG subfamily.</text>
</comment>
<keyword evidence="7 9" id="KW-0238">DNA-binding</keyword>
<dbReference type="EMBL" id="LSDD01000172">
    <property type="protein sequence ID" value="KXB59478.1"/>
    <property type="molecule type" value="Genomic_DNA"/>
</dbReference>
<comment type="similarity">
    <text evidence="9">In the N-terminal section; belongs to the UvrB family.</text>
</comment>
<evidence type="ECO:0000256" key="5">
    <source>
        <dbReference type="ARBA" id="ARBA00022806"/>
    </source>
</evidence>
<evidence type="ECO:0000313" key="14">
    <source>
        <dbReference type="Proteomes" id="UP000070483"/>
    </source>
</evidence>
<dbReference type="InterPro" id="IPR036101">
    <property type="entry name" value="CarD-like/TRCF_RID_sf"/>
</dbReference>
<keyword evidence="4 9" id="KW-0378">Hydrolase</keyword>
<dbReference type="SMART" id="SM00490">
    <property type="entry name" value="HELICc"/>
    <property type="match status" value="1"/>
</dbReference>
<dbReference type="GO" id="GO:0005524">
    <property type="term" value="F:ATP binding"/>
    <property type="evidence" value="ECO:0007669"/>
    <property type="project" value="UniProtKB-UniRule"/>
</dbReference>
<dbReference type="Pfam" id="PF17757">
    <property type="entry name" value="UvrB_inter"/>
    <property type="match status" value="1"/>
</dbReference>
<dbReference type="Pfam" id="PF00271">
    <property type="entry name" value="Helicase_C"/>
    <property type="match status" value="1"/>
</dbReference>
<dbReference type="InterPro" id="IPR041471">
    <property type="entry name" value="UvrB_inter"/>
</dbReference>
<gene>
    <name evidence="9" type="primary">mfd</name>
    <name evidence="13" type="ORF">HMPREF3180_02301</name>
</gene>
<comment type="caution">
    <text evidence="13">The sequence shown here is derived from an EMBL/GenBank/DDBJ whole genome shotgun (WGS) entry which is preliminary data.</text>
</comment>
<comment type="subcellular location">
    <subcellularLocation>
        <location evidence="9">Cytoplasm</location>
    </subcellularLocation>
</comment>
<evidence type="ECO:0000256" key="4">
    <source>
        <dbReference type="ARBA" id="ARBA00022801"/>
    </source>
</evidence>
<dbReference type="PANTHER" id="PTHR47964:SF1">
    <property type="entry name" value="ATP-DEPENDENT DNA HELICASE HOMOLOG RECG, CHLOROPLASTIC"/>
    <property type="match status" value="1"/>
</dbReference>
<dbReference type="GO" id="GO:0006355">
    <property type="term" value="P:regulation of DNA-templated transcription"/>
    <property type="evidence" value="ECO:0007669"/>
    <property type="project" value="UniProtKB-UniRule"/>
</dbReference>
<dbReference type="STRING" id="157687.HMPREF3180_02301"/>
<dbReference type="PANTHER" id="PTHR47964">
    <property type="entry name" value="ATP-DEPENDENT DNA HELICASE HOMOLOG RECG, CHLOROPLASTIC"/>
    <property type="match status" value="1"/>
</dbReference>
<keyword evidence="14" id="KW-1185">Reference proteome</keyword>
<keyword evidence="1 9" id="KW-0963">Cytoplasm</keyword>
<dbReference type="AlphaFoldDB" id="A0A133ZVL1"/>
<dbReference type="InterPro" id="IPR047112">
    <property type="entry name" value="RecG/Mfd"/>
</dbReference>
<name>A0A133ZVL1_9FUSO</name>
<accession>A0A133ZVL1</accession>
<dbReference type="PATRIC" id="fig|157687.3.peg.2307"/>
<dbReference type="GO" id="GO:0005737">
    <property type="term" value="C:cytoplasm"/>
    <property type="evidence" value="ECO:0007669"/>
    <property type="project" value="UniProtKB-SubCell"/>
</dbReference>
<dbReference type="PROSITE" id="PS51194">
    <property type="entry name" value="HELICASE_CTER"/>
    <property type="match status" value="1"/>
</dbReference>
<keyword evidence="3 9" id="KW-0227">DNA damage</keyword>
<feature type="domain" description="Helicase ATP-binding" evidence="11">
    <location>
        <begin position="547"/>
        <end position="707"/>
    </location>
</feature>
<keyword evidence="5" id="KW-0347">Helicase</keyword>
<dbReference type="InterPro" id="IPR014001">
    <property type="entry name" value="Helicase_ATP-bd"/>
</dbReference>
<dbReference type="EC" id="3.6.4.-" evidence="9"/>
<dbReference type="SUPFAM" id="SSF52540">
    <property type="entry name" value="P-loop containing nucleoside triphosphate hydrolases"/>
    <property type="match status" value="3"/>
</dbReference>
<comment type="function">
    <text evidence="9">Couples transcription and DNA repair by recognizing RNA polymerase (RNAP) stalled at DNA lesions. Mediates ATP-dependent release of RNAP and its truncated transcript from the DNA, and recruitment of nucleotide excision repair machinery to the damaged site.</text>
</comment>
<dbReference type="HAMAP" id="MF_00969">
    <property type="entry name" value="TRCF"/>
    <property type="match status" value="1"/>
</dbReference>
<evidence type="ECO:0000256" key="9">
    <source>
        <dbReference type="HAMAP-Rule" id="MF_00969"/>
    </source>
</evidence>
<dbReference type="GO" id="GO:0000716">
    <property type="term" value="P:transcription-coupled nucleotide-excision repair, DNA damage recognition"/>
    <property type="evidence" value="ECO:0007669"/>
    <property type="project" value="UniProtKB-UniRule"/>
</dbReference>
<dbReference type="CDD" id="cd17991">
    <property type="entry name" value="DEXHc_TRCF"/>
    <property type="match status" value="1"/>
</dbReference>
<dbReference type="Pfam" id="PF03461">
    <property type="entry name" value="TRCF"/>
    <property type="match status" value="1"/>
</dbReference>
<evidence type="ECO:0000313" key="13">
    <source>
        <dbReference type="EMBL" id="KXB59478.1"/>
    </source>
</evidence>